<keyword evidence="2" id="KW-1185">Reference proteome</keyword>
<sequence>KKEDFEERHKEKGKAKEIVKPLENKNKVEEEGSEKDEWEQIIIQAEELTQKIRSKHQRKQIEITEQLFQILGLKPVQSTSVLEIQEIQKTFSELFEYLQEAQKE</sequence>
<organism evidence="1 2">
    <name type="scientific">Ambispora gerdemannii</name>
    <dbReference type="NCBI Taxonomy" id="144530"/>
    <lineage>
        <taxon>Eukaryota</taxon>
        <taxon>Fungi</taxon>
        <taxon>Fungi incertae sedis</taxon>
        <taxon>Mucoromycota</taxon>
        <taxon>Glomeromycotina</taxon>
        <taxon>Glomeromycetes</taxon>
        <taxon>Archaeosporales</taxon>
        <taxon>Ambisporaceae</taxon>
        <taxon>Ambispora</taxon>
    </lineage>
</organism>
<name>A0A9N9HKT5_9GLOM</name>
<evidence type="ECO:0000313" key="2">
    <source>
        <dbReference type="Proteomes" id="UP000789831"/>
    </source>
</evidence>
<dbReference type="AlphaFoldDB" id="A0A9N9HKT5"/>
<gene>
    <name evidence="1" type="ORF">AGERDE_LOCUS13151</name>
</gene>
<feature type="non-terminal residue" evidence="1">
    <location>
        <position position="1"/>
    </location>
</feature>
<evidence type="ECO:0000313" key="1">
    <source>
        <dbReference type="EMBL" id="CAG8692346.1"/>
    </source>
</evidence>
<reference evidence="1" key="1">
    <citation type="submission" date="2021-06" db="EMBL/GenBank/DDBJ databases">
        <authorList>
            <person name="Kallberg Y."/>
            <person name="Tangrot J."/>
            <person name="Rosling A."/>
        </authorList>
    </citation>
    <scope>NUCLEOTIDE SEQUENCE</scope>
    <source>
        <strain evidence="1">MT106</strain>
    </source>
</reference>
<dbReference type="Proteomes" id="UP000789831">
    <property type="component" value="Unassembled WGS sequence"/>
</dbReference>
<feature type="non-terminal residue" evidence="1">
    <location>
        <position position="104"/>
    </location>
</feature>
<accession>A0A9N9HKT5</accession>
<dbReference type="EMBL" id="CAJVPL010014982">
    <property type="protein sequence ID" value="CAG8692346.1"/>
    <property type="molecule type" value="Genomic_DNA"/>
</dbReference>
<comment type="caution">
    <text evidence="1">The sequence shown here is derived from an EMBL/GenBank/DDBJ whole genome shotgun (WGS) entry which is preliminary data.</text>
</comment>
<protein>
    <submittedName>
        <fullName evidence="1">4951_t:CDS:1</fullName>
    </submittedName>
</protein>
<proteinExistence type="predicted"/>